<dbReference type="OrthoDB" id="608715at2759"/>
<keyword evidence="3" id="KW-1185">Reference proteome</keyword>
<proteinExistence type="predicted"/>
<evidence type="ECO:0000313" key="3">
    <source>
        <dbReference type="Proteomes" id="UP000095767"/>
    </source>
</evidence>
<evidence type="ECO:0000313" key="2">
    <source>
        <dbReference type="EMBL" id="OEL38976.1"/>
    </source>
</evidence>
<gene>
    <name evidence="2" type="ORF">BAE44_0000008</name>
</gene>
<organism evidence="2 3">
    <name type="scientific">Dichanthelium oligosanthes</name>
    <dbReference type="NCBI Taxonomy" id="888268"/>
    <lineage>
        <taxon>Eukaryota</taxon>
        <taxon>Viridiplantae</taxon>
        <taxon>Streptophyta</taxon>
        <taxon>Embryophyta</taxon>
        <taxon>Tracheophyta</taxon>
        <taxon>Spermatophyta</taxon>
        <taxon>Magnoliopsida</taxon>
        <taxon>Liliopsida</taxon>
        <taxon>Poales</taxon>
        <taxon>Poaceae</taxon>
        <taxon>PACMAD clade</taxon>
        <taxon>Panicoideae</taxon>
        <taxon>Panicodae</taxon>
        <taxon>Paniceae</taxon>
        <taxon>Dichantheliinae</taxon>
        <taxon>Dichanthelium</taxon>
    </lineage>
</organism>
<feature type="region of interest" description="Disordered" evidence="1">
    <location>
        <begin position="63"/>
        <end position="87"/>
    </location>
</feature>
<dbReference type="Proteomes" id="UP000095767">
    <property type="component" value="Unassembled WGS sequence"/>
</dbReference>
<name>A0A1E5WNJ7_9POAL</name>
<dbReference type="AlphaFoldDB" id="A0A1E5WNJ7"/>
<comment type="caution">
    <text evidence="2">The sequence shown here is derived from an EMBL/GenBank/DDBJ whole genome shotgun (WGS) entry which is preliminary data.</text>
</comment>
<evidence type="ECO:0000256" key="1">
    <source>
        <dbReference type="SAM" id="MobiDB-lite"/>
    </source>
</evidence>
<sequence>MEKDGALKPAAEETVAPETLKAGEAPATGTQPTWAQAQWTSIKSKALGAKEYAVTKTRQTFSMFGETNKQVESSDKGGAGASKDESSPHVRSFVMEGKQLSAVAPAVAAAPSMHLEEVVTRPLEQLKEEEAIASTEQQRGWMRGTALAWTQWASIKSKARAAGEYAVLRTRQGITMFGEPKLGPLVKAAAANEESQ</sequence>
<protein>
    <submittedName>
        <fullName evidence="2">Uncharacterized protein</fullName>
    </submittedName>
</protein>
<feature type="region of interest" description="Disordered" evidence="1">
    <location>
        <begin position="1"/>
        <end position="36"/>
    </location>
</feature>
<reference evidence="2 3" key="1">
    <citation type="submission" date="2016-09" db="EMBL/GenBank/DDBJ databases">
        <title>The draft genome of Dichanthelium oligosanthes: A C3 panicoid grass species.</title>
        <authorList>
            <person name="Studer A.J."/>
            <person name="Schnable J.C."/>
            <person name="Brutnell T.P."/>
        </authorList>
    </citation>
    <scope>NUCLEOTIDE SEQUENCE [LARGE SCALE GENOMIC DNA]</scope>
    <source>
        <strain evidence="3">cv. Kellogg 1175</strain>
        <tissue evidence="2">Leaf</tissue>
    </source>
</reference>
<accession>A0A1E5WNJ7</accession>
<dbReference type="EMBL" id="LWDX02000026">
    <property type="protein sequence ID" value="OEL38976.1"/>
    <property type="molecule type" value="Genomic_DNA"/>
</dbReference>